<evidence type="ECO:0000259" key="1">
    <source>
        <dbReference type="Pfam" id="PF01841"/>
    </source>
</evidence>
<feature type="domain" description="Transglutaminase-like" evidence="1">
    <location>
        <begin position="30"/>
        <end position="97"/>
    </location>
</feature>
<dbReference type="EMBL" id="LAZR01049051">
    <property type="protein sequence ID" value="KKK90546.1"/>
    <property type="molecule type" value="Genomic_DNA"/>
</dbReference>
<dbReference type="AlphaFoldDB" id="A0A0F9C1K9"/>
<accession>A0A0F9C1K9</accession>
<dbReference type="InterPro" id="IPR002931">
    <property type="entry name" value="Transglutaminase-like"/>
</dbReference>
<protein>
    <recommendedName>
        <fullName evidence="1">Transglutaminase-like domain-containing protein</fullName>
    </recommendedName>
</protein>
<evidence type="ECO:0000313" key="2">
    <source>
        <dbReference type="EMBL" id="KKK90546.1"/>
    </source>
</evidence>
<dbReference type="InterPro" id="IPR038765">
    <property type="entry name" value="Papain-like_cys_pep_sf"/>
</dbReference>
<comment type="caution">
    <text evidence="2">The sequence shown here is derived from an EMBL/GenBank/DDBJ whole genome shotgun (WGS) entry which is preliminary data.</text>
</comment>
<name>A0A0F9C1K9_9ZZZZ</name>
<dbReference type="Pfam" id="PF01841">
    <property type="entry name" value="Transglut_core"/>
    <property type="match status" value="1"/>
</dbReference>
<gene>
    <name evidence="2" type="ORF">LCGC14_2721920</name>
</gene>
<sequence length="416" mass="47145">NTRLNIGERKWAVSRYKSNRTPARAFFDLKYDYDHFRKGEPKKIAKRPYTLGNMRKVGGVCIEQAYYAAEVCKALGLPATVVTGRGKSGIGHAWVACLKVTRGGKNAYWDSSTGRYQTQKYYIGELNDPATGRKILDNELMLVGSAAQLPLSRREEADAAVALARMVDRLRDKEPAYDLDVLRRWAVRYERRNVDDKTKPRVPTDWIAQRRKIDLAMVEDLIAAAVDRNLAHKPAWELVVSMRKSGRLPVEHLGRFFDVLVTRTAKKFPDYSCSLVMRIVPTIPDAAKREKIFKRALGIYGRRPDLYGQILIAVGDDYFKQDRKAKALRAYEGAAMRCVDLAGVVLVASARAESLLRDARQQKMAINMYKKLFSKAKKRKSAFSTQTAHYQLGKRLAGLLKDAGRNAEAKRVEDRL</sequence>
<feature type="non-terminal residue" evidence="2">
    <location>
        <position position="1"/>
    </location>
</feature>
<dbReference type="SUPFAM" id="SSF54001">
    <property type="entry name" value="Cysteine proteinases"/>
    <property type="match status" value="1"/>
</dbReference>
<reference evidence="2" key="1">
    <citation type="journal article" date="2015" name="Nature">
        <title>Complex archaea that bridge the gap between prokaryotes and eukaryotes.</title>
        <authorList>
            <person name="Spang A."/>
            <person name="Saw J.H."/>
            <person name="Jorgensen S.L."/>
            <person name="Zaremba-Niedzwiedzka K."/>
            <person name="Martijn J."/>
            <person name="Lind A.E."/>
            <person name="van Eijk R."/>
            <person name="Schleper C."/>
            <person name="Guy L."/>
            <person name="Ettema T.J."/>
        </authorList>
    </citation>
    <scope>NUCLEOTIDE SEQUENCE</scope>
</reference>
<proteinExistence type="predicted"/>
<organism evidence="2">
    <name type="scientific">marine sediment metagenome</name>
    <dbReference type="NCBI Taxonomy" id="412755"/>
    <lineage>
        <taxon>unclassified sequences</taxon>
        <taxon>metagenomes</taxon>
        <taxon>ecological metagenomes</taxon>
    </lineage>
</organism>